<dbReference type="PANTHER" id="PTHR48085:SF5">
    <property type="entry name" value="CADMIUM_ZINC-TRANSPORTING ATPASE HMA4-RELATED"/>
    <property type="match status" value="1"/>
</dbReference>
<dbReference type="PANTHER" id="PTHR48085">
    <property type="entry name" value="CADMIUM/ZINC-TRANSPORTING ATPASE HMA2-RELATED"/>
    <property type="match status" value="1"/>
</dbReference>
<evidence type="ECO:0000256" key="4">
    <source>
        <dbReference type="ARBA" id="ARBA00022989"/>
    </source>
</evidence>
<feature type="transmembrane region" description="Helical" evidence="6">
    <location>
        <begin position="42"/>
        <end position="60"/>
    </location>
</feature>
<dbReference type="Pfam" id="PF00122">
    <property type="entry name" value="E1-E2_ATPase"/>
    <property type="match status" value="1"/>
</dbReference>
<feature type="transmembrane region" description="Helical" evidence="6">
    <location>
        <begin position="15"/>
        <end position="35"/>
    </location>
</feature>
<dbReference type="EMBL" id="LR134473">
    <property type="protein sequence ID" value="VEI02057.1"/>
    <property type="molecule type" value="Genomic_DNA"/>
</dbReference>
<dbReference type="Gene3D" id="2.70.150.10">
    <property type="entry name" value="Calcium-transporting ATPase, cytoplasmic transduction domain A"/>
    <property type="match status" value="1"/>
</dbReference>
<feature type="transmembrane region" description="Helical" evidence="6">
    <location>
        <begin position="263"/>
        <end position="285"/>
    </location>
</feature>
<evidence type="ECO:0000256" key="3">
    <source>
        <dbReference type="ARBA" id="ARBA00022692"/>
    </source>
</evidence>
<dbReference type="GO" id="GO:0019829">
    <property type="term" value="F:ATPase-coupled monoatomic cation transmembrane transporter activity"/>
    <property type="evidence" value="ECO:0007669"/>
    <property type="project" value="InterPro"/>
</dbReference>
<dbReference type="Pfam" id="PF00702">
    <property type="entry name" value="Hydrolase"/>
    <property type="match status" value="1"/>
</dbReference>
<dbReference type="AlphaFoldDB" id="A0A3S4UVW7"/>
<accession>A0A3S4UVW7</accession>
<dbReference type="SUPFAM" id="SSF81653">
    <property type="entry name" value="Calcium ATPase, transduction domain A"/>
    <property type="match status" value="1"/>
</dbReference>
<feature type="domain" description="P-type ATPase A" evidence="8">
    <location>
        <begin position="123"/>
        <end position="221"/>
    </location>
</feature>
<dbReference type="InterPro" id="IPR027256">
    <property type="entry name" value="P-typ_ATPase_IB"/>
</dbReference>
<dbReference type="NCBIfam" id="TIGR01512">
    <property type="entry name" value="ATPase-IB2_Cd"/>
    <property type="match status" value="1"/>
</dbReference>
<evidence type="ECO:0000256" key="2">
    <source>
        <dbReference type="ARBA" id="ARBA00006024"/>
    </source>
</evidence>
<comment type="subcellular location">
    <subcellularLocation>
        <location evidence="1">Cell membrane</location>
        <topology evidence="1">Multi-pass membrane protein</topology>
    </subcellularLocation>
</comment>
<dbReference type="PROSITE" id="PS00154">
    <property type="entry name" value="ATPASE_E1_E2"/>
    <property type="match status" value="1"/>
</dbReference>
<dbReference type="InterPro" id="IPR018303">
    <property type="entry name" value="ATPase_P-typ_P_site"/>
</dbReference>
<dbReference type="GO" id="GO:0016887">
    <property type="term" value="F:ATP hydrolysis activity"/>
    <property type="evidence" value="ECO:0007669"/>
    <property type="project" value="InterPro"/>
</dbReference>
<dbReference type="GO" id="GO:0015086">
    <property type="term" value="F:cadmium ion transmembrane transporter activity"/>
    <property type="evidence" value="ECO:0007669"/>
    <property type="project" value="TreeGrafter"/>
</dbReference>
<proteinExistence type="inferred from homology"/>
<evidence type="ECO:0000259" key="8">
    <source>
        <dbReference type="Pfam" id="PF00122"/>
    </source>
</evidence>
<dbReference type="InterPro" id="IPR023214">
    <property type="entry name" value="HAD_sf"/>
</dbReference>
<dbReference type="STRING" id="1122997.GCA_000425285_00689"/>
<dbReference type="NCBIfam" id="TIGR01494">
    <property type="entry name" value="ATPase_P-type"/>
    <property type="match status" value="2"/>
</dbReference>
<dbReference type="InterPro" id="IPR008250">
    <property type="entry name" value="ATPase_P-typ_transduc_dom_A_sf"/>
</dbReference>
<keyword evidence="6" id="KW-0479">Metal-binding</keyword>
<dbReference type="InterPro" id="IPR023298">
    <property type="entry name" value="ATPase_P-typ_TM_dom_sf"/>
</dbReference>
<name>A0A3S4UVW7_9ACTN</name>
<feature type="transmembrane region" description="Helical" evidence="6">
    <location>
        <begin position="72"/>
        <end position="103"/>
    </location>
</feature>
<feature type="region of interest" description="Disordered" evidence="7">
    <location>
        <begin position="613"/>
        <end position="658"/>
    </location>
</feature>
<evidence type="ECO:0000256" key="7">
    <source>
        <dbReference type="SAM" id="MobiDB-lite"/>
    </source>
</evidence>
<dbReference type="NCBIfam" id="TIGR01525">
    <property type="entry name" value="ATPase-IB_hvy"/>
    <property type="match status" value="1"/>
</dbReference>
<feature type="transmembrane region" description="Helical" evidence="6">
    <location>
        <begin position="559"/>
        <end position="580"/>
    </location>
</feature>
<keyword evidence="10" id="KW-1185">Reference proteome</keyword>
<dbReference type="SUPFAM" id="SSF56784">
    <property type="entry name" value="HAD-like"/>
    <property type="match status" value="1"/>
</dbReference>
<feature type="transmembrane region" description="Helical" evidence="6">
    <location>
        <begin position="238"/>
        <end position="257"/>
    </location>
</feature>
<comment type="similarity">
    <text evidence="2 6">Belongs to the cation transport ATPase (P-type) (TC 3.A.3) family. Type IB subfamily.</text>
</comment>
<keyword evidence="9" id="KW-0378">Hydrolase</keyword>
<sequence>MTQTMTKGLQFARRYPLVILIVLTGVLGGTLVLAGASVPARWVVTVACLGVAVRLTVGMIQELRSGTYGVDLLAIVAIGATAWVGQYWACLVICLMVAGGAALEDYAHGRAGRSLSALLDNAPHEVGRITADGQVERVPVDLVQIGDRIQVRPGEMVGVDGTLEVGNATLDESSLTGESMPVLRRPGEQLMAGSVNGPTAVAMRATALAADSQYQRILTLVRNAQSSRAPFVSLADRVAVPFTIVSLAIAGLAWALSGDPVRFAQVLVVATPCPLIIAAPVAFMAGTSRAAKLGIIVRDSGSLEQLARVRTAAFDKTGTLTSGTPAVTAVHPADGIAADRLIALAASVEQMSTHPIATSLTADALGRGLSLESATGAREVPAAGIAAVVSGHQVLVGTRSFAWAGRTAPEPTDRAAVTRVFVSCDGQPTGVIELADLVRPEARATLAELRQLNVGRTLMLTGDCRATADAVARQVCVDEVRAELTPADKVETVRSLDRRPVLMVGDGTNDAPVLAAADVGIAMGAKGSAAAVESADVVVMEDDLFRVARAVQIGRRTLAVAWQAIAIGIGLSVALMLVGATGVMPAVLGAGLQELVDLACILWALLSGRPGREERRHQTLSTRTPAPGNVGKTPARPMVGAADGSAYQGRSADRSVTM</sequence>
<dbReference type="InterPro" id="IPR059000">
    <property type="entry name" value="ATPase_P-type_domA"/>
</dbReference>
<keyword evidence="6" id="KW-0547">Nucleotide-binding</keyword>
<dbReference type="InterPro" id="IPR023299">
    <property type="entry name" value="ATPase_P-typ_cyto_dom_N"/>
</dbReference>
<feature type="transmembrane region" description="Helical" evidence="6">
    <location>
        <begin position="586"/>
        <end position="606"/>
    </location>
</feature>
<evidence type="ECO:0000313" key="9">
    <source>
        <dbReference type="EMBL" id="VEI02057.1"/>
    </source>
</evidence>
<evidence type="ECO:0000256" key="6">
    <source>
        <dbReference type="RuleBase" id="RU362081"/>
    </source>
</evidence>
<dbReference type="Gene3D" id="3.40.1110.10">
    <property type="entry name" value="Calcium-transporting ATPase, cytoplasmic domain N"/>
    <property type="match status" value="1"/>
</dbReference>
<keyword evidence="5 6" id="KW-0472">Membrane</keyword>
<dbReference type="GO" id="GO:0005886">
    <property type="term" value="C:plasma membrane"/>
    <property type="evidence" value="ECO:0007669"/>
    <property type="project" value="UniProtKB-SubCell"/>
</dbReference>
<dbReference type="SUPFAM" id="SSF81665">
    <property type="entry name" value="Calcium ATPase, transmembrane domain M"/>
    <property type="match status" value="1"/>
</dbReference>
<dbReference type="EC" id="3.6.3.3" evidence="9"/>
<keyword evidence="3 6" id="KW-0812">Transmembrane</keyword>
<dbReference type="InterPro" id="IPR051014">
    <property type="entry name" value="Cation_Transport_ATPase_IB"/>
</dbReference>
<evidence type="ECO:0000256" key="1">
    <source>
        <dbReference type="ARBA" id="ARBA00004651"/>
    </source>
</evidence>
<dbReference type="GO" id="GO:0046872">
    <property type="term" value="F:metal ion binding"/>
    <property type="evidence" value="ECO:0007669"/>
    <property type="project" value="UniProtKB-KW"/>
</dbReference>
<gene>
    <name evidence="9" type="primary">cadA</name>
    <name evidence="9" type="ORF">NCTC13652_00222</name>
</gene>
<dbReference type="InterPro" id="IPR036412">
    <property type="entry name" value="HAD-like_sf"/>
</dbReference>
<dbReference type="InterPro" id="IPR001757">
    <property type="entry name" value="P_typ_ATPase"/>
</dbReference>
<organism evidence="9 10">
    <name type="scientific">Acidipropionibacterium jensenii</name>
    <dbReference type="NCBI Taxonomy" id="1749"/>
    <lineage>
        <taxon>Bacteria</taxon>
        <taxon>Bacillati</taxon>
        <taxon>Actinomycetota</taxon>
        <taxon>Actinomycetes</taxon>
        <taxon>Propionibacteriales</taxon>
        <taxon>Propionibacteriaceae</taxon>
        <taxon>Acidipropionibacterium</taxon>
    </lineage>
</organism>
<evidence type="ECO:0000256" key="5">
    <source>
        <dbReference type="ARBA" id="ARBA00023136"/>
    </source>
</evidence>
<dbReference type="Proteomes" id="UP000277858">
    <property type="component" value="Chromosome"/>
</dbReference>
<dbReference type="RefSeq" id="WP_197720483.1">
    <property type="nucleotide sequence ID" value="NZ_LR134473.1"/>
</dbReference>
<keyword evidence="4 6" id="KW-1133">Transmembrane helix</keyword>
<dbReference type="GO" id="GO:0005524">
    <property type="term" value="F:ATP binding"/>
    <property type="evidence" value="ECO:0007669"/>
    <property type="project" value="UniProtKB-UniRule"/>
</dbReference>
<dbReference type="PRINTS" id="PR00119">
    <property type="entry name" value="CATATPASE"/>
</dbReference>
<evidence type="ECO:0000313" key="10">
    <source>
        <dbReference type="Proteomes" id="UP000277858"/>
    </source>
</evidence>
<dbReference type="Gene3D" id="3.40.50.1000">
    <property type="entry name" value="HAD superfamily/HAD-like"/>
    <property type="match status" value="1"/>
</dbReference>
<protein>
    <submittedName>
        <fullName evidence="9">Cadmium, zinc and cobalt-transporting ATPase</fullName>
        <ecNumber evidence="9">3.6.3.3</ecNumber>
    </submittedName>
</protein>
<keyword evidence="6" id="KW-1003">Cell membrane</keyword>
<reference evidence="9 10" key="1">
    <citation type="submission" date="2018-12" db="EMBL/GenBank/DDBJ databases">
        <authorList>
            <consortium name="Pathogen Informatics"/>
        </authorList>
    </citation>
    <scope>NUCLEOTIDE SEQUENCE [LARGE SCALE GENOMIC DNA]</scope>
    <source>
        <strain evidence="9 10">NCTC13652</strain>
    </source>
</reference>
<keyword evidence="6" id="KW-0067">ATP-binding</keyword>